<proteinExistence type="predicted"/>
<sequence>MRAAAWVVRSSGTIKSKIPVRLLLRLHYVSFSFLLRFSLDRGVTSICGSFFSIDSQPAQV</sequence>
<dbReference type="Proteomes" id="UP000215335">
    <property type="component" value="Unassembled WGS sequence"/>
</dbReference>
<gene>
    <name evidence="1" type="ORF">TSAR_009374</name>
</gene>
<evidence type="ECO:0000313" key="2">
    <source>
        <dbReference type="Proteomes" id="UP000215335"/>
    </source>
</evidence>
<dbReference type="AlphaFoldDB" id="A0A232FGR1"/>
<comment type="caution">
    <text evidence="1">The sequence shown here is derived from an EMBL/GenBank/DDBJ whole genome shotgun (WGS) entry which is preliminary data.</text>
</comment>
<protein>
    <submittedName>
        <fullName evidence="1">Uncharacterized protein</fullName>
    </submittedName>
</protein>
<reference evidence="1 2" key="1">
    <citation type="journal article" date="2017" name="Curr. Biol.">
        <title>The Evolution of Venom by Co-option of Single-Copy Genes.</title>
        <authorList>
            <person name="Martinson E.O."/>
            <person name="Mrinalini"/>
            <person name="Kelkar Y.D."/>
            <person name="Chang C.H."/>
            <person name="Werren J.H."/>
        </authorList>
    </citation>
    <scope>NUCLEOTIDE SEQUENCE [LARGE SCALE GENOMIC DNA]</scope>
    <source>
        <strain evidence="1 2">Alberta</strain>
        <tissue evidence="1">Whole body</tissue>
    </source>
</reference>
<evidence type="ECO:0000313" key="1">
    <source>
        <dbReference type="EMBL" id="OXU29710.1"/>
    </source>
</evidence>
<name>A0A232FGR1_9HYME</name>
<organism evidence="1 2">
    <name type="scientific">Trichomalopsis sarcophagae</name>
    <dbReference type="NCBI Taxonomy" id="543379"/>
    <lineage>
        <taxon>Eukaryota</taxon>
        <taxon>Metazoa</taxon>
        <taxon>Ecdysozoa</taxon>
        <taxon>Arthropoda</taxon>
        <taxon>Hexapoda</taxon>
        <taxon>Insecta</taxon>
        <taxon>Pterygota</taxon>
        <taxon>Neoptera</taxon>
        <taxon>Endopterygota</taxon>
        <taxon>Hymenoptera</taxon>
        <taxon>Apocrita</taxon>
        <taxon>Proctotrupomorpha</taxon>
        <taxon>Chalcidoidea</taxon>
        <taxon>Pteromalidae</taxon>
        <taxon>Pteromalinae</taxon>
        <taxon>Trichomalopsis</taxon>
    </lineage>
</organism>
<keyword evidence="2" id="KW-1185">Reference proteome</keyword>
<accession>A0A232FGR1</accession>
<dbReference type="EMBL" id="NNAY01000250">
    <property type="protein sequence ID" value="OXU29710.1"/>
    <property type="molecule type" value="Genomic_DNA"/>
</dbReference>